<feature type="transmembrane region" description="Helical" evidence="7">
    <location>
        <begin position="439"/>
        <end position="463"/>
    </location>
</feature>
<keyword evidence="4 7" id="KW-0812">Transmembrane</keyword>
<reference evidence="8" key="1">
    <citation type="journal article" date="2021" name="Open Biol.">
        <title>Shared evolutionary footprints suggest mitochondrial oxidative damage underlies multiple complex I losses in fungi.</title>
        <authorList>
            <person name="Schikora-Tamarit M.A."/>
            <person name="Marcet-Houben M."/>
            <person name="Nosek J."/>
            <person name="Gabaldon T."/>
        </authorList>
    </citation>
    <scope>NUCLEOTIDE SEQUENCE</scope>
    <source>
        <strain evidence="8">CBS2887</strain>
    </source>
</reference>
<comment type="subcellular location">
    <subcellularLocation>
        <location evidence="1">Membrane</location>
        <topology evidence="1">Multi-pass membrane protein</topology>
    </subcellularLocation>
</comment>
<feature type="transmembrane region" description="Helical" evidence="7">
    <location>
        <begin position="176"/>
        <end position="193"/>
    </location>
</feature>
<dbReference type="SUPFAM" id="SSF103473">
    <property type="entry name" value="MFS general substrate transporter"/>
    <property type="match status" value="1"/>
</dbReference>
<dbReference type="InterPro" id="IPR036259">
    <property type="entry name" value="MFS_trans_sf"/>
</dbReference>
<dbReference type="AlphaFoldDB" id="A0A9P8TSF5"/>
<dbReference type="PANTHER" id="PTHR10332:SF88">
    <property type="entry name" value="EQUILIBRATIVE NUCLEOSIDE TRANSPORTER 1, ISOFORM A"/>
    <property type="match status" value="1"/>
</dbReference>
<comment type="caution">
    <text evidence="8">The sequence shown here is derived from an EMBL/GenBank/DDBJ whole genome shotgun (WGS) entry which is preliminary data.</text>
</comment>
<feature type="transmembrane region" description="Helical" evidence="7">
    <location>
        <begin position="368"/>
        <end position="386"/>
    </location>
</feature>
<feature type="transmembrane region" description="Helical" evidence="7">
    <location>
        <begin position="75"/>
        <end position="95"/>
    </location>
</feature>
<gene>
    <name evidence="8" type="ORF">WICPIJ_000114</name>
</gene>
<evidence type="ECO:0000256" key="3">
    <source>
        <dbReference type="ARBA" id="ARBA00022448"/>
    </source>
</evidence>
<dbReference type="PRINTS" id="PR01130">
    <property type="entry name" value="DERENTRNSPRT"/>
</dbReference>
<keyword evidence="9" id="KW-1185">Reference proteome</keyword>
<name>A0A9P8TSF5_WICPI</name>
<evidence type="ECO:0000256" key="6">
    <source>
        <dbReference type="ARBA" id="ARBA00023136"/>
    </source>
</evidence>
<dbReference type="Proteomes" id="UP000774326">
    <property type="component" value="Unassembled WGS sequence"/>
</dbReference>
<dbReference type="GO" id="GO:0015205">
    <property type="term" value="F:nucleobase transmembrane transporter activity"/>
    <property type="evidence" value="ECO:0007669"/>
    <property type="project" value="TreeGrafter"/>
</dbReference>
<accession>A0A9P8TSF5</accession>
<comment type="similarity">
    <text evidence="2">Belongs to the SLC29A/ENT transporter (TC 2.A.57) family.</text>
</comment>
<organism evidence="8 9">
    <name type="scientific">Wickerhamomyces pijperi</name>
    <name type="common">Yeast</name>
    <name type="synonym">Pichia pijperi</name>
    <dbReference type="NCBI Taxonomy" id="599730"/>
    <lineage>
        <taxon>Eukaryota</taxon>
        <taxon>Fungi</taxon>
        <taxon>Dikarya</taxon>
        <taxon>Ascomycota</taxon>
        <taxon>Saccharomycotina</taxon>
        <taxon>Saccharomycetes</taxon>
        <taxon>Phaffomycetales</taxon>
        <taxon>Wickerhamomycetaceae</taxon>
        <taxon>Wickerhamomyces</taxon>
    </lineage>
</organism>
<feature type="transmembrane region" description="Helical" evidence="7">
    <location>
        <begin position="264"/>
        <end position="285"/>
    </location>
</feature>
<feature type="transmembrane region" description="Helical" evidence="7">
    <location>
        <begin position="146"/>
        <end position="164"/>
    </location>
</feature>
<keyword evidence="3" id="KW-0813">Transport</keyword>
<dbReference type="Pfam" id="PF01733">
    <property type="entry name" value="Nucleoside_tran"/>
    <property type="match status" value="1"/>
</dbReference>
<keyword evidence="6 7" id="KW-0472">Membrane</keyword>
<evidence type="ECO:0000313" key="9">
    <source>
        <dbReference type="Proteomes" id="UP000774326"/>
    </source>
</evidence>
<feature type="transmembrane region" description="Helical" evidence="7">
    <location>
        <begin position="331"/>
        <end position="356"/>
    </location>
</feature>
<evidence type="ECO:0000256" key="2">
    <source>
        <dbReference type="ARBA" id="ARBA00007965"/>
    </source>
</evidence>
<evidence type="ECO:0000256" key="5">
    <source>
        <dbReference type="ARBA" id="ARBA00022989"/>
    </source>
</evidence>
<proteinExistence type="inferred from homology"/>
<dbReference type="EMBL" id="JAEUBG010000064">
    <property type="protein sequence ID" value="KAH3688894.1"/>
    <property type="molecule type" value="Genomic_DNA"/>
</dbReference>
<feature type="transmembrane region" description="Helical" evidence="7">
    <location>
        <begin position="475"/>
        <end position="499"/>
    </location>
</feature>
<feature type="transmembrane region" description="Helical" evidence="7">
    <location>
        <begin position="406"/>
        <end position="427"/>
    </location>
</feature>
<evidence type="ECO:0000313" key="8">
    <source>
        <dbReference type="EMBL" id="KAH3688894.1"/>
    </source>
</evidence>
<feature type="transmembrane region" description="Helical" evidence="7">
    <location>
        <begin position="115"/>
        <end position="134"/>
    </location>
</feature>
<evidence type="ECO:0000256" key="4">
    <source>
        <dbReference type="ARBA" id="ARBA00022692"/>
    </source>
</evidence>
<dbReference type="GO" id="GO:0000329">
    <property type="term" value="C:fungal-type vacuole membrane"/>
    <property type="evidence" value="ECO:0007669"/>
    <property type="project" value="TreeGrafter"/>
</dbReference>
<evidence type="ECO:0008006" key="10">
    <source>
        <dbReference type="Google" id="ProtNLM"/>
    </source>
</evidence>
<dbReference type="GO" id="GO:0034257">
    <property type="term" value="F:nicotinamide riboside transmembrane transporter activity"/>
    <property type="evidence" value="ECO:0007669"/>
    <property type="project" value="TreeGrafter"/>
</dbReference>
<dbReference type="PANTHER" id="PTHR10332">
    <property type="entry name" value="EQUILIBRATIVE NUCLEOSIDE TRANSPORTER"/>
    <property type="match status" value="1"/>
</dbReference>
<dbReference type="PIRSF" id="PIRSF016379">
    <property type="entry name" value="ENT"/>
    <property type="match status" value="1"/>
</dbReference>
<dbReference type="OrthoDB" id="46396at2759"/>
<evidence type="ECO:0000256" key="1">
    <source>
        <dbReference type="ARBA" id="ARBA00004141"/>
    </source>
</evidence>
<evidence type="ECO:0000256" key="7">
    <source>
        <dbReference type="SAM" id="Phobius"/>
    </source>
</evidence>
<reference evidence="8" key="2">
    <citation type="submission" date="2021-01" db="EMBL/GenBank/DDBJ databases">
        <authorList>
            <person name="Schikora-Tamarit M.A."/>
        </authorList>
    </citation>
    <scope>NUCLEOTIDE SEQUENCE</scope>
    <source>
        <strain evidence="8">CBS2887</strain>
    </source>
</reference>
<sequence>MSKSPITPYKSPPVVHYESLPRLHEDLQGHSRSSSQSNIRQTASNSQESVIQFHQEDILLFQIRNYQFKLSDLKYATYVIIGISLLWPWNCFLSASQYFMTKFQHGSTPELSNLYTSTMMTVSTLSSLCFNSYLSTLQIGTNYSRRVAVGIVVNFVIFVMLTVLESTFPNLSSMGYFIFIMFLVLSSSVATCLQQNGTMAIVNIMGAKYAQGVMVGQAIAGVLPSIALIVSNLSTATLNLKYIQEGTLEIMKKKKISESSNKSIVIYFGMTCLVMIVSGILFSLVNRYQNVNELLQHQKVQEHVEQHGTDEEAQLEEEEAYVPFMVLFHKLKYIACSIFTIFIVTLVFPIFASNISSIHKGQAEGGSVLYDDIIFIPFVFLIWNIGDLAGRMLCSYPSLVLTSDRAMFQYSLARFLIIPLFLFSNLPSTTDTPIINSDLFYVFVQFIFGLTNGHCLSCCFMNVGSYVDSDDEKKAAAGFTTVFLSLGLLFGSLVSYFFVGLVR</sequence>
<keyword evidence="5 7" id="KW-1133">Transmembrane helix</keyword>
<dbReference type="GO" id="GO:0005886">
    <property type="term" value="C:plasma membrane"/>
    <property type="evidence" value="ECO:0007669"/>
    <property type="project" value="TreeGrafter"/>
</dbReference>
<dbReference type="InterPro" id="IPR002259">
    <property type="entry name" value="Eqnu_transpt"/>
</dbReference>
<protein>
    <recommendedName>
        <fullName evidence="10">Nucleoside transporter FUN26</fullName>
    </recommendedName>
</protein>